<gene>
    <name evidence="1" type="ORF">CYNAS_LOCUS21093</name>
</gene>
<comment type="caution">
    <text evidence="1">The sequence shown here is derived from an EMBL/GenBank/DDBJ whole genome shotgun (WGS) entry which is preliminary data.</text>
</comment>
<name>A0AA36MGA4_CYLNA</name>
<dbReference type="InterPro" id="IPR033369">
    <property type="entry name" value="C19orf12"/>
</dbReference>
<dbReference type="EMBL" id="CATQJL010000326">
    <property type="protein sequence ID" value="CAJ0609110.1"/>
    <property type="molecule type" value="Genomic_DNA"/>
</dbReference>
<accession>A0AA36MGA4</accession>
<proteinExistence type="predicted"/>
<evidence type="ECO:0000313" key="2">
    <source>
        <dbReference type="Proteomes" id="UP001176961"/>
    </source>
</evidence>
<dbReference type="Pfam" id="PF20721">
    <property type="entry name" value="C19orf12"/>
    <property type="match status" value="1"/>
</dbReference>
<sequence>MLLDTFPVKQIVSGSSFALLEAMSFVYLNQVLNIMESSKPLRETVTGVAKQTGYAAAGTATGGLLMGPLGALVGGIVGAVYGYQCSTDYDNLICSIRSMTDSEKSLLTTQIQRLVGSASIEEFMRYISTEAHRQILLGILSDFISRKA</sequence>
<protein>
    <submittedName>
        <fullName evidence="1">Uncharacterized protein</fullName>
    </submittedName>
</protein>
<dbReference type="Proteomes" id="UP001176961">
    <property type="component" value="Unassembled WGS sequence"/>
</dbReference>
<keyword evidence="2" id="KW-1185">Reference proteome</keyword>
<organism evidence="1 2">
    <name type="scientific">Cylicocyclus nassatus</name>
    <name type="common">Nematode worm</name>
    <dbReference type="NCBI Taxonomy" id="53992"/>
    <lineage>
        <taxon>Eukaryota</taxon>
        <taxon>Metazoa</taxon>
        <taxon>Ecdysozoa</taxon>
        <taxon>Nematoda</taxon>
        <taxon>Chromadorea</taxon>
        <taxon>Rhabditida</taxon>
        <taxon>Rhabditina</taxon>
        <taxon>Rhabditomorpha</taxon>
        <taxon>Strongyloidea</taxon>
        <taxon>Strongylidae</taxon>
        <taxon>Cylicocyclus</taxon>
    </lineage>
</organism>
<dbReference type="AlphaFoldDB" id="A0AA36MGA4"/>
<reference evidence="1" key="1">
    <citation type="submission" date="2023-07" db="EMBL/GenBank/DDBJ databases">
        <authorList>
            <consortium name="CYATHOMIX"/>
        </authorList>
    </citation>
    <scope>NUCLEOTIDE SEQUENCE</scope>
    <source>
        <strain evidence="1">N/A</strain>
    </source>
</reference>
<evidence type="ECO:0000313" key="1">
    <source>
        <dbReference type="EMBL" id="CAJ0609110.1"/>
    </source>
</evidence>